<evidence type="ECO:0000313" key="4">
    <source>
        <dbReference type="Proteomes" id="UP001157006"/>
    </source>
</evidence>
<protein>
    <submittedName>
        <fullName evidence="3">Uncharacterized protein</fullName>
    </submittedName>
</protein>
<organism evidence="3 4">
    <name type="scientific">Vicia faba</name>
    <name type="common">Broad bean</name>
    <name type="synonym">Faba vulgaris</name>
    <dbReference type="NCBI Taxonomy" id="3906"/>
    <lineage>
        <taxon>Eukaryota</taxon>
        <taxon>Viridiplantae</taxon>
        <taxon>Streptophyta</taxon>
        <taxon>Embryophyta</taxon>
        <taxon>Tracheophyta</taxon>
        <taxon>Spermatophyta</taxon>
        <taxon>Magnoliopsida</taxon>
        <taxon>eudicotyledons</taxon>
        <taxon>Gunneridae</taxon>
        <taxon>Pentapetalae</taxon>
        <taxon>rosids</taxon>
        <taxon>fabids</taxon>
        <taxon>Fabales</taxon>
        <taxon>Fabaceae</taxon>
        <taxon>Papilionoideae</taxon>
        <taxon>50 kb inversion clade</taxon>
        <taxon>NPAAA clade</taxon>
        <taxon>Hologalegina</taxon>
        <taxon>IRL clade</taxon>
        <taxon>Fabeae</taxon>
        <taxon>Vicia</taxon>
    </lineage>
</organism>
<evidence type="ECO:0000313" key="3">
    <source>
        <dbReference type="EMBL" id="CAI8606845.1"/>
    </source>
</evidence>
<keyword evidence="1" id="KW-0175">Coiled coil</keyword>
<feature type="region of interest" description="Disordered" evidence="2">
    <location>
        <begin position="67"/>
        <end position="128"/>
    </location>
</feature>
<gene>
    <name evidence="3" type="ORF">VFH_IV009960</name>
</gene>
<proteinExistence type="predicted"/>
<accession>A0AAV1A8C5</accession>
<name>A0AAV1A8C5_VICFA</name>
<evidence type="ECO:0000256" key="1">
    <source>
        <dbReference type="SAM" id="Coils"/>
    </source>
</evidence>
<feature type="compositionally biased region" description="Polar residues" evidence="2">
    <location>
        <begin position="79"/>
        <end position="99"/>
    </location>
</feature>
<dbReference type="Proteomes" id="UP001157006">
    <property type="component" value="Chromosome 4"/>
</dbReference>
<keyword evidence="4" id="KW-1185">Reference proteome</keyword>
<sequence length="206" mass="23300">MAGNKKTIQFLFPFYHFFNKTPNHYFHFFHHLPPPSPEYPHPTATLFISAHTFPVSPIAGPFQICSRSSSPTLPPGLRRSNSISDRLTSPLRSSVTGPTEESHRHLRRSIPNHHYPGTMGTKRQRPTNKVSTFRAPAPATANAPAPPPDLVDIVARLDRIEARQQRIEASQQRIEASQERIETAIHQRFDELFCIMEAQNPQPSTP</sequence>
<dbReference type="EMBL" id="OX451739">
    <property type="protein sequence ID" value="CAI8606845.1"/>
    <property type="molecule type" value="Genomic_DNA"/>
</dbReference>
<evidence type="ECO:0000256" key="2">
    <source>
        <dbReference type="SAM" id="MobiDB-lite"/>
    </source>
</evidence>
<dbReference type="AlphaFoldDB" id="A0AAV1A8C5"/>
<reference evidence="3 4" key="1">
    <citation type="submission" date="2023-01" db="EMBL/GenBank/DDBJ databases">
        <authorList>
            <person name="Kreplak J."/>
        </authorList>
    </citation>
    <scope>NUCLEOTIDE SEQUENCE [LARGE SCALE GENOMIC DNA]</scope>
</reference>
<feature type="coiled-coil region" evidence="1">
    <location>
        <begin position="160"/>
        <end position="187"/>
    </location>
</feature>